<evidence type="ECO:0000256" key="1">
    <source>
        <dbReference type="SAM" id="MobiDB-lite"/>
    </source>
</evidence>
<keyword evidence="2" id="KW-0472">Membrane</keyword>
<organism evidence="3 4">
    <name type="scientific">Mycena alexandri</name>
    <dbReference type="NCBI Taxonomy" id="1745969"/>
    <lineage>
        <taxon>Eukaryota</taxon>
        <taxon>Fungi</taxon>
        <taxon>Dikarya</taxon>
        <taxon>Basidiomycota</taxon>
        <taxon>Agaricomycotina</taxon>
        <taxon>Agaricomycetes</taxon>
        <taxon>Agaricomycetidae</taxon>
        <taxon>Agaricales</taxon>
        <taxon>Marasmiineae</taxon>
        <taxon>Mycenaceae</taxon>
        <taxon>Mycena</taxon>
    </lineage>
</organism>
<accession>A0AAD6WR05</accession>
<feature type="transmembrane region" description="Helical" evidence="2">
    <location>
        <begin position="65"/>
        <end position="88"/>
    </location>
</feature>
<feature type="transmembrane region" description="Helical" evidence="2">
    <location>
        <begin position="118"/>
        <end position="140"/>
    </location>
</feature>
<dbReference type="Proteomes" id="UP001218188">
    <property type="component" value="Unassembled WGS sequence"/>
</dbReference>
<name>A0AAD6WR05_9AGAR</name>
<evidence type="ECO:0000313" key="4">
    <source>
        <dbReference type="Proteomes" id="UP001218188"/>
    </source>
</evidence>
<feature type="transmembrane region" description="Helical" evidence="2">
    <location>
        <begin position="152"/>
        <end position="171"/>
    </location>
</feature>
<evidence type="ECO:0000256" key="2">
    <source>
        <dbReference type="SAM" id="Phobius"/>
    </source>
</evidence>
<feature type="transmembrane region" description="Helical" evidence="2">
    <location>
        <begin position="243"/>
        <end position="264"/>
    </location>
</feature>
<proteinExistence type="predicted"/>
<keyword evidence="2" id="KW-0812">Transmembrane</keyword>
<dbReference type="EMBL" id="JARJCM010000385">
    <property type="protein sequence ID" value="KAJ7017724.1"/>
    <property type="molecule type" value="Genomic_DNA"/>
</dbReference>
<gene>
    <name evidence="3" type="ORF">C8F04DRAFT_1200070</name>
</gene>
<comment type="caution">
    <text evidence="3">The sequence shown here is derived from an EMBL/GenBank/DDBJ whole genome shotgun (WGS) entry which is preliminary data.</text>
</comment>
<dbReference type="AlphaFoldDB" id="A0AAD6WR05"/>
<keyword evidence="4" id="KW-1185">Reference proteome</keyword>
<sequence length="286" mass="31535">MTQTSQLDNVWGDTLQSILKTASYRELIAGRLHCFCMVTHPATGVHFMLALIAARHLYKRKPTGWRVLAAIVALMGILCTAETILQVASTRIWLQTFYTTASTTSSASGTIGVDDHNVVLFIEIALIVTNNAVADGLLIYRCYAIWKTSYRAIIIPPVILALGTTGLGYMASYDLFQQPSESALHICMFFGFLLATNITVTGLTVGRIWYTRRDLQSVLGRTVFLKPYQRAMRLLHPIRSESVVFYLVCSTAVILGAALGGATATKHRSRPPNHSRESTEESGVVY</sequence>
<reference evidence="3" key="1">
    <citation type="submission" date="2023-03" db="EMBL/GenBank/DDBJ databases">
        <title>Massive genome expansion in bonnet fungi (Mycena s.s.) driven by repeated elements and novel gene families across ecological guilds.</title>
        <authorList>
            <consortium name="Lawrence Berkeley National Laboratory"/>
            <person name="Harder C.B."/>
            <person name="Miyauchi S."/>
            <person name="Viragh M."/>
            <person name="Kuo A."/>
            <person name="Thoen E."/>
            <person name="Andreopoulos B."/>
            <person name="Lu D."/>
            <person name="Skrede I."/>
            <person name="Drula E."/>
            <person name="Henrissat B."/>
            <person name="Morin E."/>
            <person name="Kohler A."/>
            <person name="Barry K."/>
            <person name="LaButti K."/>
            <person name="Morin E."/>
            <person name="Salamov A."/>
            <person name="Lipzen A."/>
            <person name="Mereny Z."/>
            <person name="Hegedus B."/>
            <person name="Baldrian P."/>
            <person name="Stursova M."/>
            <person name="Weitz H."/>
            <person name="Taylor A."/>
            <person name="Grigoriev I.V."/>
            <person name="Nagy L.G."/>
            <person name="Martin F."/>
            <person name="Kauserud H."/>
        </authorList>
    </citation>
    <scope>NUCLEOTIDE SEQUENCE</scope>
    <source>
        <strain evidence="3">CBHHK200</strain>
    </source>
</reference>
<evidence type="ECO:0000313" key="3">
    <source>
        <dbReference type="EMBL" id="KAJ7017724.1"/>
    </source>
</evidence>
<feature type="transmembrane region" description="Helical" evidence="2">
    <location>
        <begin position="183"/>
        <end position="205"/>
    </location>
</feature>
<protein>
    <submittedName>
        <fullName evidence="3">Uncharacterized protein</fullName>
    </submittedName>
</protein>
<feature type="region of interest" description="Disordered" evidence="1">
    <location>
        <begin position="264"/>
        <end position="286"/>
    </location>
</feature>
<keyword evidence="2" id="KW-1133">Transmembrane helix</keyword>